<sequence length="165" mass="17249">MKAKGSWSVLGLDGADVRLRSGRIGLVSIDVKAPVTAGELHVTSAGVRLTLSLALDQLKTRNFLMEGAARSLIRRHDAHALDYTGHGAGGSNPWQVSGSAISGDVNVELELTITPVGPKDNPMAEIELAGTANLGTVNLPLPGLGRVDDFSFEVDARLALSLKGE</sequence>
<organism evidence="1">
    <name type="scientific">freshwater metagenome</name>
    <dbReference type="NCBI Taxonomy" id="449393"/>
    <lineage>
        <taxon>unclassified sequences</taxon>
        <taxon>metagenomes</taxon>
        <taxon>ecological metagenomes</taxon>
    </lineage>
</organism>
<accession>A0A6J7KK44</accession>
<reference evidence="1" key="1">
    <citation type="submission" date="2020-05" db="EMBL/GenBank/DDBJ databases">
        <authorList>
            <person name="Chiriac C."/>
            <person name="Salcher M."/>
            <person name="Ghai R."/>
            <person name="Kavagutti S V."/>
        </authorList>
    </citation>
    <scope>NUCLEOTIDE SEQUENCE</scope>
</reference>
<protein>
    <submittedName>
        <fullName evidence="1">Unannotated protein</fullName>
    </submittedName>
</protein>
<name>A0A6J7KK44_9ZZZZ</name>
<proteinExistence type="predicted"/>
<dbReference type="EMBL" id="CAFBNE010000061">
    <property type="protein sequence ID" value="CAB4956440.1"/>
    <property type="molecule type" value="Genomic_DNA"/>
</dbReference>
<gene>
    <name evidence="1" type="ORF">UFOPK3772_01897</name>
</gene>
<dbReference type="AlphaFoldDB" id="A0A6J7KK44"/>
<evidence type="ECO:0000313" key="1">
    <source>
        <dbReference type="EMBL" id="CAB4956440.1"/>
    </source>
</evidence>